<evidence type="ECO:0000256" key="11">
    <source>
        <dbReference type="ARBA" id="ARBA00023239"/>
    </source>
</evidence>
<dbReference type="GO" id="GO:0004300">
    <property type="term" value="F:enoyl-CoA hydratase activity"/>
    <property type="evidence" value="ECO:0007669"/>
    <property type="project" value="UniProtKB-ARBA"/>
</dbReference>
<comment type="pathway">
    <text evidence="2">Lipid metabolism; fatty acid beta-oxidation.</text>
</comment>
<evidence type="ECO:0000313" key="17">
    <source>
        <dbReference type="Proteomes" id="UP000244077"/>
    </source>
</evidence>
<comment type="subunit">
    <text evidence="3">Monomer.</text>
</comment>
<dbReference type="Gene3D" id="3.90.226.10">
    <property type="entry name" value="2-enoyl-CoA Hydratase, Chain A, domain 1"/>
    <property type="match status" value="1"/>
</dbReference>
<dbReference type="Pfam" id="PF00725">
    <property type="entry name" value="3HCDH"/>
    <property type="match status" value="1"/>
</dbReference>
<keyword evidence="9" id="KW-0576">Peroxisome</keyword>
<dbReference type="SUPFAM" id="SSF48179">
    <property type="entry name" value="6-phosphogluconate dehydrogenase C-terminal domain-like"/>
    <property type="match status" value="2"/>
</dbReference>
<evidence type="ECO:0000256" key="6">
    <source>
        <dbReference type="ARBA" id="ARBA00023002"/>
    </source>
</evidence>
<dbReference type="Proteomes" id="UP000244077">
    <property type="component" value="Unassembled WGS sequence"/>
</dbReference>
<dbReference type="InterPro" id="IPR006108">
    <property type="entry name" value="3HC_DH_C"/>
</dbReference>
<keyword evidence="5" id="KW-0442">Lipid degradation</keyword>
<dbReference type="Gene3D" id="1.10.1040.50">
    <property type="match status" value="1"/>
</dbReference>
<evidence type="ECO:0000256" key="8">
    <source>
        <dbReference type="ARBA" id="ARBA00023098"/>
    </source>
</evidence>
<evidence type="ECO:0000256" key="13">
    <source>
        <dbReference type="ARBA" id="ARBA00049556"/>
    </source>
</evidence>
<name>A0A2T5HUQ1_9RHOB</name>
<evidence type="ECO:0000313" key="16">
    <source>
        <dbReference type="EMBL" id="PTQ75317.1"/>
    </source>
</evidence>
<dbReference type="UniPathway" id="UPA00659"/>
<comment type="subcellular location">
    <subcellularLocation>
        <location evidence="1">Peroxisome</location>
    </subcellularLocation>
</comment>
<dbReference type="RefSeq" id="WP_170109194.1">
    <property type="nucleotide sequence ID" value="NZ_QAOH01000002.1"/>
</dbReference>
<dbReference type="InterPro" id="IPR036291">
    <property type="entry name" value="NAD(P)-bd_dom_sf"/>
</dbReference>
<evidence type="ECO:0000259" key="15">
    <source>
        <dbReference type="Pfam" id="PF02737"/>
    </source>
</evidence>
<keyword evidence="6" id="KW-0560">Oxidoreductase</keyword>
<proteinExistence type="predicted"/>
<evidence type="ECO:0000259" key="14">
    <source>
        <dbReference type="Pfam" id="PF00725"/>
    </source>
</evidence>
<protein>
    <submittedName>
        <fullName evidence="16">3-hydroxyacyl-CoA dehydrogenase</fullName>
    </submittedName>
</protein>
<dbReference type="FunFam" id="3.40.50.720:FF:000009">
    <property type="entry name" value="Fatty oxidation complex, alpha subunit"/>
    <property type="match status" value="1"/>
</dbReference>
<dbReference type="InterPro" id="IPR006176">
    <property type="entry name" value="3-OHacyl-CoA_DH_NAD-bd"/>
</dbReference>
<keyword evidence="10" id="KW-0413">Isomerase</keyword>
<feature type="domain" description="3-hydroxyacyl-CoA dehydrogenase C-terminal" evidence="14">
    <location>
        <begin position="462"/>
        <end position="555"/>
    </location>
</feature>
<dbReference type="Pfam" id="PF02737">
    <property type="entry name" value="3HCDH_N"/>
    <property type="match status" value="1"/>
</dbReference>
<evidence type="ECO:0000256" key="9">
    <source>
        <dbReference type="ARBA" id="ARBA00023140"/>
    </source>
</evidence>
<evidence type="ECO:0000256" key="10">
    <source>
        <dbReference type="ARBA" id="ARBA00023235"/>
    </source>
</evidence>
<comment type="caution">
    <text evidence="16">The sequence shown here is derived from an EMBL/GenBank/DDBJ whole genome shotgun (WGS) entry which is preliminary data.</text>
</comment>
<reference evidence="16 17" key="1">
    <citation type="submission" date="2018-04" db="EMBL/GenBank/DDBJ databases">
        <title>Genomic Encyclopedia of Archaeal and Bacterial Type Strains, Phase II (KMG-II): from individual species to whole genera.</title>
        <authorList>
            <person name="Goeker M."/>
        </authorList>
    </citation>
    <scope>NUCLEOTIDE SEQUENCE [LARGE SCALE GENOMIC DNA]</scope>
    <source>
        <strain evidence="16 17">DSM 100434</strain>
    </source>
</reference>
<evidence type="ECO:0000256" key="4">
    <source>
        <dbReference type="ARBA" id="ARBA00022832"/>
    </source>
</evidence>
<dbReference type="Gene3D" id="3.40.50.720">
    <property type="entry name" value="NAD(P)-binding Rossmann-like Domain"/>
    <property type="match status" value="1"/>
</dbReference>
<dbReference type="InterPro" id="IPR001753">
    <property type="entry name" value="Enoyl-CoA_hydra/iso"/>
</dbReference>
<evidence type="ECO:0000256" key="2">
    <source>
        <dbReference type="ARBA" id="ARBA00005005"/>
    </source>
</evidence>
<keyword evidence="8" id="KW-0443">Lipid metabolism</keyword>
<evidence type="ECO:0000256" key="3">
    <source>
        <dbReference type="ARBA" id="ARBA00011245"/>
    </source>
</evidence>
<dbReference type="Pfam" id="PF00378">
    <property type="entry name" value="ECH_1"/>
    <property type="match status" value="1"/>
</dbReference>
<dbReference type="PANTHER" id="PTHR23309:SF49">
    <property type="entry name" value="PEROXISOMAL BIFUNCTIONAL ENZYME"/>
    <property type="match status" value="1"/>
</dbReference>
<dbReference type="GO" id="GO:0003857">
    <property type="term" value="F:(3S)-3-hydroxyacyl-CoA dehydrogenase (NAD+) activity"/>
    <property type="evidence" value="ECO:0007669"/>
    <property type="project" value="UniProtKB-EC"/>
</dbReference>
<dbReference type="InterPro" id="IPR029045">
    <property type="entry name" value="ClpP/crotonase-like_dom_sf"/>
</dbReference>
<dbReference type="GO" id="GO:0070403">
    <property type="term" value="F:NAD+ binding"/>
    <property type="evidence" value="ECO:0007669"/>
    <property type="project" value="InterPro"/>
</dbReference>
<accession>A0A2T5HUQ1</accession>
<dbReference type="GO" id="GO:0016853">
    <property type="term" value="F:isomerase activity"/>
    <property type="evidence" value="ECO:0007669"/>
    <property type="project" value="UniProtKB-KW"/>
</dbReference>
<keyword evidence="12" id="KW-0511">Multifunctional enzyme</keyword>
<evidence type="ECO:0000256" key="5">
    <source>
        <dbReference type="ARBA" id="ARBA00022963"/>
    </source>
</evidence>
<keyword evidence="4" id="KW-0276">Fatty acid metabolism</keyword>
<evidence type="ECO:0000256" key="12">
    <source>
        <dbReference type="ARBA" id="ARBA00023268"/>
    </source>
</evidence>
<sequence>MQRSDSAVSDGIFEIVIDNPPVNAGTQAVRAFVLEALQDAAKSAAQAVVIRGKGGNFVAGSDLREFSGPLAAPQWPEVFTAIANLPMPVIATIEGAAFGGGYELALACDGRIASPDAILGLPEVALGIVPGAGGTQRLPRLTGRSEAIRLICGAVRVPAEEALRLGMIDRLASEDLLSEAKDFALSLPGKQPLDAKPVPEEPDQQIEEAAALALKKARSNRVVREAIALIRSAGQGDVTENLAREREVFQTLRTGDEAAALRYQFFAERTAAKSLPKASRAARLSRVGVLGAGTMGAGLTASLLAAGKSVTLVDIAETALEKGRETAVSALNRLLAPDDMAEAMAQLRTSSELGALSECEMVIEAVIEDAGVKTAVLQQLGTALSPSAVLASNTSYLDIATLAKASGRPDRFLGLHFFAPVPQMALVEIVPLPETLPEVCATAARLVRDMGKIAVKAGPCEGFLGNRIYAAYRAQCEFLVDEGAMPWDVDAVLRAQGFRMGVFQVGDLSGLDIGWALRRKRDATRDPAERYVDMPDTLYDMGRLGRKTDAGWYLYNADNPHGAPDPEIEALIRARRRAGQSVPDAETIRRRAMGAILNEAALAFADGTASAASDIDVVLVNGYGFARDKGGPLWQAARLCATERMAMIDAVAVANGPTFRRGPVEDLIAALH</sequence>
<gene>
    <name evidence="16" type="ORF">C8N42_102237</name>
</gene>
<dbReference type="PANTHER" id="PTHR23309">
    <property type="entry name" value="3-HYDROXYACYL-COA DEHYROGENASE"/>
    <property type="match status" value="1"/>
</dbReference>
<dbReference type="SUPFAM" id="SSF52096">
    <property type="entry name" value="ClpP/crotonase"/>
    <property type="match status" value="1"/>
</dbReference>
<comment type="catalytic activity">
    <reaction evidence="13">
        <text>a (3S)-3-hydroxyacyl-CoA + NAD(+) = a 3-oxoacyl-CoA + NADH + H(+)</text>
        <dbReference type="Rhea" id="RHEA:22432"/>
        <dbReference type="ChEBI" id="CHEBI:15378"/>
        <dbReference type="ChEBI" id="CHEBI:57318"/>
        <dbReference type="ChEBI" id="CHEBI:57540"/>
        <dbReference type="ChEBI" id="CHEBI:57945"/>
        <dbReference type="ChEBI" id="CHEBI:90726"/>
        <dbReference type="EC" id="1.1.1.35"/>
    </reaction>
</comment>
<dbReference type="AlphaFoldDB" id="A0A2T5HUQ1"/>
<dbReference type="GO" id="GO:0006635">
    <property type="term" value="P:fatty acid beta-oxidation"/>
    <property type="evidence" value="ECO:0007669"/>
    <property type="project" value="UniProtKB-UniPathway"/>
</dbReference>
<keyword evidence="7" id="KW-0520">NAD</keyword>
<evidence type="ECO:0000256" key="1">
    <source>
        <dbReference type="ARBA" id="ARBA00004275"/>
    </source>
</evidence>
<keyword evidence="11" id="KW-0456">Lyase</keyword>
<dbReference type="InterPro" id="IPR008927">
    <property type="entry name" value="6-PGluconate_DH-like_C_sf"/>
</dbReference>
<evidence type="ECO:0000256" key="7">
    <source>
        <dbReference type="ARBA" id="ARBA00023027"/>
    </source>
</evidence>
<dbReference type="CDD" id="cd06558">
    <property type="entry name" value="crotonase-like"/>
    <property type="match status" value="1"/>
</dbReference>
<organism evidence="16 17">
    <name type="scientific">Celeribacter persicus</name>
    <dbReference type="NCBI Taxonomy" id="1651082"/>
    <lineage>
        <taxon>Bacteria</taxon>
        <taxon>Pseudomonadati</taxon>
        <taxon>Pseudomonadota</taxon>
        <taxon>Alphaproteobacteria</taxon>
        <taxon>Rhodobacterales</taxon>
        <taxon>Roseobacteraceae</taxon>
        <taxon>Celeribacter</taxon>
    </lineage>
</organism>
<keyword evidence="17" id="KW-1185">Reference proteome</keyword>
<feature type="domain" description="3-hydroxyacyl-CoA dehydrogenase NAD binding" evidence="15">
    <location>
        <begin position="287"/>
        <end position="457"/>
    </location>
</feature>
<dbReference type="EMBL" id="QAOH01000002">
    <property type="protein sequence ID" value="PTQ75317.1"/>
    <property type="molecule type" value="Genomic_DNA"/>
</dbReference>
<dbReference type="SUPFAM" id="SSF51735">
    <property type="entry name" value="NAD(P)-binding Rossmann-fold domains"/>
    <property type="match status" value="1"/>
</dbReference>